<keyword evidence="2" id="KW-1185">Reference proteome</keyword>
<evidence type="ECO:0000313" key="1">
    <source>
        <dbReference type="EMBL" id="CAK9873564.1"/>
    </source>
</evidence>
<organism evidence="1 2">
    <name type="scientific">Sphagnum jensenii</name>
    <dbReference type="NCBI Taxonomy" id="128206"/>
    <lineage>
        <taxon>Eukaryota</taxon>
        <taxon>Viridiplantae</taxon>
        <taxon>Streptophyta</taxon>
        <taxon>Embryophyta</taxon>
        <taxon>Bryophyta</taxon>
        <taxon>Sphagnophytina</taxon>
        <taxon>Sphagnopsida</taxon>
        <taxon>Sphagnales</taxon>
        <taxon>Sphagnaceae</taxon>
        <taxon>Sphagnum</taxon>
    </lineage>
</organism>
<proteinExistence type="predicted"/>
<protein>
    <submittedName>
        <fullName evidence="1">Uncharacterized protein</fullName>
    </submittedName>
</protein>
<accession>A0ABP1BF40</accession>
<name>A0ABP1BF40_9BRYO</name>
<dbReference type="Proteomes" id="UP001497522">
    <property type="component" value="Chromosome 3"/>
</dbReference>
<dbReference type="EMBL" id="OZ023704">
    <property type="protein sequence ID" value="CAK9873564.1"/>
    <property type="molecule type" value="Genomic_DNA"/>
</dbReference>
<sequence length="98" mass="10887">MLVQCGNLLRINIVITSIGPTTWLTKSGASSRIVSNRWRLQLISFSYSERIARGLRCHFGLLAGQRYEAQVKLPNGTSALLAGTDMALETSNCRFDNR</sequence>
<evidence type="ECO:0000313" key="2">
    <source>
        <dbReference type="Proteomes" id="UP001497522"/>
    </source>
</evidence>
<reference evidence="1" key="1">
    <citation type="submission" date="2024-03" db="EMBL/GenBank/DDBJ databases">
        <authorList>
            <consortium name="ELIXIR-Norway"/>
            <consortium name="Elixir Norway"/>
        </authorList>
    </citation>
    <scope>NUCLEOTIDE SEQUENCE</scope>
</reference>
<gene>
    <name evidence="1" type="ORF">CSSPJE1EN2_LOCUS16036</name>
</gene>